<evidence type="ECO:0000256" key="1">
    <source>
        <dbReference type="ARBA" id="ARBA00004442"/>
    </source>
</evidence>
<evidence type="ECO:0000256" key="3">
    <source>
        <dbReference type="ARBA" id="ARBA00023237"/>
    </source>
</evidence>
<accession>A0AAP2E5T1</accession>
<dbReference type="InterPro" id="IPR036942">
    <property type="entry name" value="Beta-barrel_TonB_sf"/>
</dbReference>
<dbReference type="Proteomes" id="UP001319080">
    <property type="component" value="Unassembled WGS sequence"/>
</dbReference>
<sequence>DYEFMSTYKPTDYQYPGQSSIYPVRLYNPQYSWPKTVKLEVGLNVGVWNNRLVVDAALYRNRTSKQLVGWNLPDYTGFSYVVDNQPAVVQNSGLELLVTAVPVAREKLNWSAAVNVSFPRSRLVQYDDLGNSEYANTYVVGKSMGLVKRLHSTGVDPETGLYTFEDRDGSNFIDADDRQLTRNLGVRCFGGVQNTITYRA</sequence>
<reference evidence="4 5" key="1">
    <citation type="submission" date="2021-05" db="EMBL/GenBank/DDBJ databases">
        <title>A Polyphasic approach of four new species of the genus Ohtaekwangia: Ohtaekwangia histidinii sp. nov., Ohtaekwangia cretensis sp. nov., Ohtaekwangia indiensis sp. nov., Ohtaekwangia reichenbachii sp. nov. from diverse environment.</title>
        <authorList>
            <person name="Octaviana S."/>
        </authorList>
    </citation>
    <scope>NUCLEOTIDE SEQUENCE [LARGE SCALE GENOMIC DNA]</scope>
    <source>
        <strain evidence="4 5">PWU5</strain>
    </source>
</reference>
<evidence type="ECO:0008006" key="6">
    <source>
        <dbReference type="Google" id="ProtNLM"/>
    </source>
</evidence>
<protein>
    <recommendedName>
        <fullName evidence="6">TonB-dependent receptor</fullName>
    </recommendedName>
</protein>
<keyword evidence="5" id="KW-1185">Reference proteome</keyword>
<dbReference type="GO" id="GO:0009279">
    <property type="term" value="C:cell outer membrane"/>
    <property type="evidence" value="ECO:0007669"/>
    <property type="project" value="UniProtKB-SubCell"/>
</dbReference>
<evidence type="ECO:0000256" key="2">
    <source>
        <dbReference type="ARBA" id="ARBA00023136"/>
    </source>
</evidence>
<dbReference type="EMBL" id="JAHESE010000106">
    <property type="protein sequence ID" value="MBT1712504.1"/>
    <property type="molecule type" value="Genomic_DNA"/>
</dbReference>
<comment type="subcellular location">
    <subcellularLocation>
        <location evidence="1">Cell outer membrane</location>
    </subcellularLocation>
</comment>
<feature type="non-terminal residue" evidence="4">
    <location>
        <position position="200"/>
    </location>
</feature>
<dbReference type="SUPFAM" id="SSF56935">
    <property type="entry name" value="Porins"/>
    <property type="match status" value="1"/>
</dbReference>
<dbReference type="AlphaFoldDB" id="A0AAP2E5T1"/>
<name>A0AAP2E5T1_9BACT</name>
<dbReference type="RefSeq" id="WP_254088061.1">
    <property type="nucleotide sequence ID" value="NZ_JAHESE010000106.1"/>
</dbReference>
<evidence type="ECO:0000313" key="4">
    <source>
        <dbReference type="EMBL" id="MBT1712504.1"/>
    </source>
</evidence>
<dbReference type="Gene3D" id="2.40.170.20">
    <property type="entry name" value="TonB-dependent receptor, beta-barrel domain"/>
    <property type="match status" value="1"/>
</dbReference>
<keyword evidence="3" id="KW-0998">Cell outer membrane</keyword>
<organism evidence="4 5">
    <name type="scientific">Dawidia cretensis</name>
    <dbReference type="NCBI Taxonomy" id="2782350"/>
    <lineage>
        <taxon>Bacteria</taxon>
        <taxon>Pseudomonadati</taxon>
        <taxon>Bacteroidota</taxon>
        <taxon>Cytophagia</taxon>
        <taxon>Cytophagales</taxon>
        <taxon>Chryseotaleaceae</taxon>
        <taxon>Dawidia</taxon>
    </lineage>
</organism>
<gene>
    <name evidence="4" type="ORF">KK062_29990</name>
</gene>
<proteinExistence type="predicted"/>
<comment type="caution">
    <text evidence="4">The sequence shown here is derived from an EMBL/GenBank/DDBJ whole genome shotgun (WGS) entry which is preliminary data.</text>
</comment>
<keyword evidence="2" id="KW-0472">Membrane</keyword>
<evidence type="ECO:0000313" key="5">
    <source>
        <dbReference type="Proteomes" id="UP001319080"/>
    </source>
</evidence>
<feature type="non-terminal residue" evidence="4">
    <location>
        <position position="1"/>
    </location>
</feature>